<feature type="compositionally biased region" description="Basic and acidic residues" evidence="3">
    <location>
        <begin position="49"/>
        <end position="60"/>
    </location>
</feature>
<name>A0A0C9SA31_AMBAM</name>
<evidence type="ECO:0000256" key="3">
    <source>
        <dbReference type="SAM" id="MobiDB-lite"/>
    </source>
</evidence>
<reference evidence="4" key="1">
    <citation type="journal article" date="2015" name="PLoS ONE">
        <title>An Insight into the Sialome of the Lone Star Tick, Amblyomma americanum, with a Glimpse on Its Time Dependent Gene Expression.</title>
        <authorList>
            <person name="Karim S."/>
            <person name="Ribeiro J.M."/>
        </authorList>
    </citation>
    <scope>NUCLEOTIDE SEQUENCE</scope>
    <source>
        <tissue evidence="4">Salivary gland</tissue>
    </source>
</reference>
<feature type="compositionally biased region" description="Basic and acidic residues" evidence="3">
    <location>
        <begin position="84"/>
        <end position="97"/>
    </location>
</feature>
<feature type="region of interest" description="Disordered" evidence="3">
    <location>
        <begin position="32"/>
        <end position="97"/>
    </location>
</feature>
<dbReference type="GO" id="GO:0034553">
    <property type="term" value="P:mitochondrial respiratory chain complex II assembly"/>
    <property type="evidence" value="ECO:0007669"/>
    <property type="project" value="TreeGrafter"/>
</dbReference>
<dbReference type="EMBL" id="GBZX01002843">
    <property type="protein sequence ID" value="JAG89897.1"/>
    <property type="molecule type" value="mRNA"/>
</dbReference>
<comment type="similarity">
    <text evidence="1">Belongs to the SDHAF4 family.</text>
</comment>
<evidence type="ECO:0000256" key="1">
    <source>
        <dbReference type="ARBA" id="ARBA00005701"/>
    </source>
</evidence>
<dbReference type="InterPro" id="IPR012875">
    <property type="entry name" value="SDHF4"/>
</dbReference>
<organism evidence="4">
    <name type="scientific">Amblyomma americanum</name>
    <name type="common">Lone star tick</name>
    <dbReference type="NCBI Taxonomy" id="6943"/>
    <lineage>
        <taxon>Eukaryota</taxon>
        <taxon>Metazoa</taxon>
        <taxon>Ecdysozoa</taxon>
        <taxon>Arthropoda</taxon>
        <taxon>Chelicerata</taxon>
        <taxon>Arachnida</taxon>
        <taxon>Acari</taxon>
        <taxon>Parasitiformes</taxon>
        <taxon>Ixodida</taxon>
        <taxon>Ixodoidea</taxon>
        <taxon>Ixodidae</taxon>
        <taxon>Amblyomminae</taxon>
        <taxon>Amblyomma</taxon>
    </lineage>
</organism>
<feature type="non-terminal residue" evidence="4">
    <location>
        <position position="1"/>
    </location>
</feature>
<dbReference type="PANTHER" id="PTHR28524:SF3">
    <property type="entry name" value="SUCCINATE DEHYDROGENASE ASSEMBLY FACTOR 4, MITOCHONDRIAL"/>
    <property type="match status" value="1"/>
</dbReference>
<evidence type="ECO:0000256" key="2">
    <source>
        <dbReference type="ARBA" id="ARBA00022170"/>
    </source>
</evidence>
<dbReference type="PANTHER" id="PTHR28524">
    <property type="entry name" value="SUCCINATE DEHYDROGENASE ASSEMBLY FACTOR 4, MITOCHONDRIAL"/>
    <property type="match status" value="1"/>
</dbReference>
<protein>
    <recommendedName>
        <fullName evidence="2">Succinate dehydrogenase assembly factor 4, mitochondrial</fullName>
    </recommendedName>
</protein>
<dbReference type="Pfam" id="PF07896">
    <property type="entry name" value="DUF1674"/>
    <property type="match status" value="1"/>
</dbReference>
<evidence type="ECO:0000313" key="4">
    <source>
        <dbReference type="EMBL" id="JAG89897.1"/>
    </source>
</evidence>
<proteinExistence type="evidence at transcript level"/>
<dbReference type="GO" id="GO:0005739">
    <property type="term" value="C:mitochondrion"/>
    <property type="evidence" value="ECO:0007669"/>
    <property type="project" value="TreeGrafter"/>
</dbReference>
<dbReference type="AlphaFoldDB" id="A0A0C9SA31"/>
<sequence>PAFNMLANSLRLRVCVSTPYRPMASVLARYNHKEAEPPPVDSAPASSSKKNDKDPAKDPFARFPENTNPKTGEVGGPTGPEPTRYGDWERKGRVTDF</sequence>
<accession>A0A0C9SA31</accession>